<dbReference type="EMBL" id="LJGZ01000103">
    <property type="protein sequence ID" value="OEV16309.1"/>
    <property type="molecule type" value="Genomic_DNA"/>
</dbReference>
<keyword evidence="3" id="KW-1185">Reference proteome</keyword>
<name>A0A1E7LJD1_9ACTN</name>
<evidence type="ECO:0000256" key="1">
    <source>
        <dbReference type="SAM" id="MobiDB-lite"/>
    </source>
</evidence>
<dbReference type="OrthoDB" id="3268708at2"/>
<feature type="region of interest" description="Disordered" evidence="1">
    <location>
        <begin position="506"/>
        <end position="559"/>
    </location>
</feature>
<comment type="caution">
    <text evidence="2">The sequence shown here is derived from an EMBL/GenBank/DDBJ whole genome shotgun (WGS) entry which is preliminary data.</text>
</comment>
<dbReference type="AlphaFoldDB" id="A0A1E7LJD1"/>
<evidence type="ECO:0000313" key="3">
    <source>
        <dbReference type="Proteomes" id="UP000175971"/>
    </source>
</evidence>
<reference evidence="2 3" key="1">
    <citation type="journal article" date="2016" name="Front. Microbiol.">
        <title>Comparative Genomics Analysis of Streptomyces Species Reveals Their Adaptation to the Marine Environment and Their Diversity at the Genomic Level.</title>
        <authorList>
            <person name="Tian X."/>
            <person name="Zhang Z."/>
            <person name="Yang T."/>
            <person name="Chen M."/>
            <person name="Li J."/>
            <person name="Chen F."/>
            <person name="Yang J."/>
            <person name="Li W."/>
            <person name="Zhang B."/>
            <person name="Zhang Z."/>
            <person name="Wu J."/>
            <person name="Zhang C."/>
            <person name="Long L."/>
            <person name="Xiao J."/>
        </authorList>
    </citation>
    <scope>NUCLEOTIDE SEQUENCE [LARGE SCALE GENOMIC DNA]</scope>
    <source>
        <strain evidence="2 3">SCSIO M10372</strain>
    </source>
</reference>
<gene>
    <name evidence="2" type="ORF">AN221_32370</name>
</gene>
<sequence length="559" mass="61286">MPLPPSGNTPWPPPRLEIPHADMDMWRAWYAGDTGHLAQVYGGPASYTRNGVARAFFDVDKRRAVGGDELRMFWGQEPSPGQQAAKLHVPIGGDIAEMSANLLWAEVPQVTVDVDSTDKATAASTQAQIGRYLDDRGHAKFREAAELAAGLSNVYLRAVWDTSLRPRPWSDVIPANAVVPEWRWGMLSAATVWRELEPLDDGGGVWRLLEYHTPGAIEYGVYRGDRGTLGMLMEFSDHHETEFLASRTDSRGRQATGVDRLLITHLPNVLPNRVWDGVPDTAPLGRSDYAGIEPMMDGLDETWSSWMRDLRLGKARVVVPQEMLDTSGPGGGSSFDLDRELLVSVSGFLGSESSLKDSITEVQFAIRVEDHERTAKALRRQILASAGYSAQSYGEEGSVAVTATEVAARKEESLTTRGLKILYQRPALLEHLTTLMWVDVTHCGAKGVDPAAELTASWPQAVQPDPEATARSLSLLESAGAISTYMKVKMREPSWDDAEVLAEVRRIRDDKTHTPAGDPFNARGVEPNEEQPDDDVEPGYDEGQGEEPGEEEPVTPLAA</sequence>
<proteinExistence type="predicted"/>
<feature type="compositionally biased region" description="Acidic residues" evidence="1">
    <location>
        <begin position="527"/>
        <end position="553"/>
    </location>
</feature>
<protein>
    <recommendedName>
        <fullName evidence="4">Phage portal protein</fullName>
    </recommendedName>
</protein>
<evidence type="ECO:0008006" key="4">
    <source>
        <dbReference type="Google" id="ProtNLM"/>
    </source>
</evidence>
<evidence type="ECO:0000313" key="2">
    <source>
        <dbReference type="EMBL" id="OEV16309.1"/>
    </source>
</evidence>
<dbReference type="Proteomes" id="UP000175971">
    <property type="component" value="Unassembled WGS sequence"/>
</dbReference>
<dbReference type="PATRIC" id="fig|518642.7.peg.2657"/>
<accession>A0A1E7LJD1</accession>
<organism evidence="2 3">
    <name type="scientific">Streptomyces nanshensis</name>
    <dbReference type="NCBI Taxonomy" id="518642"/>
    <lineage>
        <taxon>Bacteria</taxon>
        <taxon>Bacillati</taxon>
        <taxon>Actinomycetota</taxon>
        <taxon>Actinomycetes</taxon>
        <taxon>Kitasatosporales</taxon>
        <taxon>Streptomycetaceae</taxon>
        <taxon>Streptomyces</taxon>
    </lineage>
</organism>